<reference evidence="2" key="1">
    <citation type="submission" date="2016-09" db="EMBL/GenBank/DDBJ databases">
        <authorList>
            <person name="Capua I."/>
            <person name="De Benedictis P."/>
            <person name="Joannis T."/>
            <person name="Lombin L.H."/>
            <person name="Cattoli G."/>
        </authorList>
    </citation>
    <scope>NUCLEOTIDE SEQUENCE</scope>
    <source>
        <strain evidence="2">B9</strain>
    </source>
</reference>
<dbReference type="SUPFAM" id="SSF54427">
    <property type="entry name" value="NTF2-like"/>
    <property type="match status" value="1"/>
</dbReference>
<dbReference type="InterPro" id="IPR027843">
    <property type="entry name" value="DUF4440"/>
</dbReference>
<accession>A0A1K0IKW5</accession>
<evidence type="ECO:0000313" key="2">
    <source>
        <dbReference type="EMBL" id="SCU83937.1"/>
    </source>
</evidence>
<dbReference type="AlphaFoldDB" id="A0A1K0IKW5"/>
<dbReference type="Pfam" id="PF14534">
    <property type="entry name" value="DUF4440"/>
    <property type="match status" value="1"/>
</dbReference>
<sequence>MADLETTTMALGEPADLAALTQADQARYRAMLCGDLAALDALLADELSYTHSSALRESKAEYLGSIRSGRVRYLHASLAEVGQAVYGDMAVMQGKALLRAVVDGAERTLDNRFLSVWRRHRGAWQMLAWASTPMPAASAPPVPGAS</sequence>
<gene>
    <name evidence="2" type="ORF">CNECB9_4260038</name>
</gene>
<dbReference type="InterPro" id="IPR032710">
    <property type="entry name" value="NTF2-like_dom_sf"/>
</dbReference>
<dbReference type="EMBL" id="FMSH01000364">
    <property type="protein sequence ID" value="SCU83937.1"/>
    <property type="molecule type" value="Genomic_DNA"/>
</dbReference>
<feature type="domain" description="DUF4440" evidence="1">
    <location>
        <begin position="21"/>
        <end position="126"/>
    </location>
</feature>
<name>A0A1K0IKW5_CUPNE</name>
<dbReference type="Gene3D" id="3.10.450.50">
    <property type="match status" value="1"/>
</dbReference>
<dbReference type="RefSeq" id="WP_340527624.1">
    <property type="nucleotide sequence ID" value="NZ_FMSH01000364.1"/>
</dbReference>
<proteinExistence type="predicted"/>
<evidence type="ECO:0000259" key="1">
    <source>
        <dbReference type="Pfam" id="PF14534"/>
    </source>
</evidence>
<protein>
    <recommendedName>
        <fullName evidence="1">DUF4440 domain-containing protein</fullName>
    </recommendedName>
</protein>
<organism evidence="2">
    <name type="scientific">Cupriavidus necator</name>
    <name type="common">Alcaligenes eutrophus</name>
    <name type="synonym">Ralstonia eutropha</name>
    <dbReference type="NCBI Taxonomy" id="106590"/>
    <lineage>
        <taxon>Bacteria</taxon>
        <taxon>Pseudomonadati</taxon>
        <taxon>Pseudomonadota</taxon>
        <taxon>Betaproteobacteria</taxon>
        <taxon>Burkholderiales</taxon>
        <taxon>Burkholderiaceae</taxon>
        <taxon>Cupriavidus</taxon>
    </lineage>
</organism>